<organism evidence="3 4">
    <name type="scientific">Desmophyllum pertusum</name>
    <dbReference type="NCBI Taxonomy" id="174260"/>
    <lineage>
        <taxon>Eukaryota</taxon>
        <taxon>Metazoa</taxon>
        <taxon>Cnidaria</taxon>
        <taxon>Anthozoa</taxon>
        <taxon>Hexacorallia</taxon>
        <taxon>Scleractinia</taxon>
        <taxon>Caryophylliina</taxon>
        <taxon>Caryophylliidae</taxon>
        <taxon>Desmophyllum</taxon>
    </lineage>
</organism>
<dbReference type="Proteomes" id="UP001163046">
    <property type="component" value="Unassembled WGS sequence"/>
</dbReference>
<name>A0A9X0CMA6_9CNID</name>
<keyword evidence="3" id="KW-0808">Transferase</keyword>
<feature type="domain" description="TRPM SLOG" evidence="2">
    <location>
        <begin position="110"/>
        <end position="233"/>
    </location>
</feature>
<dbReference type="GO" id="GO:0005261">
    <property type="term" value="F:monoatomic cation channel activity"/>
    <property type="evidence" value="ECO:0007669"/>
    <property type="project" value="TreeGrafter"/>
</dbReference>
<proteinExistence type="predicted"/>
<dbReference type="PANTHER" id="PTHR13800">
    <property type="entry name" value="TRANSIENT RECEPTOR POTENTIAL CATION CHANNEL, SUBFAMILY M, MEMBER 6"/>
    <property type="match status" value="1"/>
</dbReference>
<dbReference type="PANTHER" id="PTHR13800:SF1">
    <property type="entry name" value="TRANSIENT RECEPTOR POTENTIAL CATION CHANNEL TRPM"/>
    <property type="match status" value="1"/>
</dbReference>
<dbReference type="AlphaFoldDB" id="A0A9X0CMA6"/>
<dbReference type="EMBL" id="MU827302">
    <property type="protein sequence ID" value="KAJ7365832.1"/>
    <property type="molecule type" value="Genomic_DNA"/>
</dbReference>
<evidence type="ECO:0000313" key="3">
    <source>
        <dbReference type="EMBL" id="KAJ7365832.1"/>
    </source>
</evidence>
<evidence type="ECO:0000313" key="4">
    <source>
        <dbReference type="Proteomes" id="UP001163046"/>
    </source>
</evidence>
<dbReference type="GO" id="GO:0030001">
    <property type="term" value="P:metal ion transport"/>
    <property type="evidence" value="ECO:0007669"/>
    <property type="project" value="TreeGrafter"/>
</dbReference>
<dbReference type="EC" id="2.7.11.1" evidence="3"/>
<keyword evidence="4" id="KW-1185">Reference proteome</keyword>
<dbReference type="OrthoDB" id="5984425at2759"/>
<protein>
    <submittedName>
        <fullName evidence="3">Transient receptor putative cation channel sub M member 7</fullName>
        <ecNumber evidence="3">2.7.11.1</ecNumber>
    </submittedName>
</protein>
<dbReference type="InterPro" id="IPR050927">
    <property type="entry name" value="TRPM"/>
</dbReference>
<accession>A0A9X0CMA6</accession>
<comment type="caution">
    <text evidence="3">The sequence shown here is derived from an EMBL/GenBank/DDBJ whole genome shotgun (WGS) entry which is preliminary data.</text>
</comment>
<feature type="compositionally biased region" description="Polar residues" evidence="1">
    <location>
        <begin position="1"/>
        <end position="13"/>
    </location>
</feature>
<dbReference type="GO" id="GO:0005886">
    <property type="term" value="C:plasma membrane"/>
    <property type="evidence" value="ECO:0007669"/>
    <property type="project" value="TreeGrafter"/>
</dbReference>
<dbReference type="GO" id="GO:0004674">
    <property type="term" value="F:protein serine/threonine kinase activity"/>
    <property type="evidence" value="ECO:0007669"/>
    <property type="project" value="UniProtKB-EC"/>
</dbReference>
<gene>
    <name evidence="3" type="primary">TRPM7_2</name>
    <name evidence="3" type="ORF">OS493_002553</name>
</gene>
<keyword evidence="3" id="KW-0675">Receptor</keyword>
<feature type="region of interest" description="Disordered" evidence="1">
    <location>
        <begin position="1"/>
        <end position="25"/>
    </location>
</feature>
<evidence type="ECO:0000259" key="2">
    <source>
        <dbReference type="Pfam" id="PF18139"/>
    </source>
</evidence>
<sequence length="234" mass="26109">MKDNSSSTNNLISSDEENENIDGKQMTAQEAKTSWIYRTFRKRTCRWFIPSNKNEYSCCCGRQKQYHSGEALLSTGKRGDKWEVSKHSVSKPTNAYGELEFQGAGTVSRAKYVRVSHDTDPEMALRLLCKEWKLDLPKLLISVTGGAKNFVLHPKLKQVLRQGLLKAAQTTGAWIITGGTNTGVMRHVGEAVRGHTVMSRGAQLKDNAQQVHLIGIATWGIVDHRKILVGNQVK</sequence>
<evidence type="ECO:0000256" key="1">
    <source>
        <dbReference type="SAM" id="MobiDB-lite"/>
    </source>
</evidence>
<dbReference type="Pfam" id="PF18139">
    <property type="entry name" value="LSDAT_euk"/>
    <property type="match status" value="1"/>
</dbReference>
<dbReference type="InterPro" id="IPR041491">
    <property type="entry name" value="TRPM_SLOG"/>
</dbReference>
<reference evidence="3" key="1">
    <citation type="submission" date="2023-01" db="EMBL/GenBank/DDBJ databases">
        <title>Genome assembly of the deep-sea coral Lophelia pertusa.</title>
        <authorList>
            <person name="Herrera S."/>
            <person name="Cordes E."/>
        </authorList>
    </citation>
    <scope>NUCLEOTIDE SEQUENCE</scope>
    <source>
        <strain evidence="3">USNM1676648</strain>
        <tissue evidence="3">Polyp</tissue>
    </source>
</reference>